<evidence type="ECO:0000256" key="1">
    <source>
        <dbReference type="SAM" id="Coils"/>
    </source>
</evidence>
<evidence type="ECO:0000313" key="3">
    <source>
        <dbReference type="EMBL" id="KAL2466609.1"/>
    </source>
</evidence>
<gene>
    <name evidence="3" type="ORF">Adt_42460</name>
</gene>
<dbReference type="EMBL" id="JBFOLK010000013">
    <property type="protein sequence ID" value="KAL2466609.1"/>
    <property type="molecule type" value="Genomic_DNA"/>
</dbReference>
<dbReference type="Proteomes" id="UP001604336">
    <property type="component" value="Unassembled WGS sequence"/>
</dbReference>
<accession>A0ABD1PRP8</accession>
<keyword evidence="4" id="KW-1185">Reference proteome</keyword>
<keyword evidence="1" id="KW-0175">Coiled coil</keyword>
<organism evidence="3 4">
    <name type="scientific">Abeliophyllum distichum</name>
    <dbReference type="NCBI Taxonomy" id="126358"/>
    <lineage>
        <taxon>Eukaryota</taxon>
        <taxon>Viridiplantae</taxon>
        <taxon>Streptophyta</taxon>
        <taxon>Embryophyta</taxon>
        <taxon>Tracheophyta</taxon>
        <taxon>Spermatophyta</taxon>
        <taxon>Magnoliopsida</taxon>
        <taxon>eudicotyledons</taxon>
        <taxon>Gunneridae</taxon>
        <taxon>Pentapetalae</taxon>
        <taxon>asterids</taxon>
        <taxon>lamiids</taxon>
        <taxon>Lamiales</taxon>
        <taxon>Oleaceae</taxon>
        <taxon>Forsythieae</taxon>
        <taxon>Abeliophyllum</taxon>
    </lineage>
</organism>
<dbReference type="PANTHER" id="PTHR35120">
    <property type="entry name" value="HISTONE ACETYLTRANSFERASE KAT6B-LIKE"/>
    <property type="match status" value="1"/>
</dbReference>
<feature type="coiled-coil region" evidence="1">
    <location>
        <begin position="541"/>
        <end position="575"/>
    </location>
</feature>
<dbReference type="AlphaFoldDB" id="A0ABD1PRP8"/>
<evidence type="ECO:0000256" key="2">
    <source>
        <dbReference type="SAM" id="MobiDB-lite"/>
    </source>
</evidence>
<comment type="caution">
    <text evidence="3">The sequence shown here is derived from an EMBL/GenBank/DDBJ whole genome shotgun (WGS) entry which is preliminary data.</text>
</comment>
<proteinExistence type="predicted"/>
<reference evidence="4" key="1">
    <citation type="submission" date="2024-07" db="EMBL/GenBank/DDBJ databases">
        <title>Two chromosome-level genome assemblies of Korean endemic species Abeliophyllum distichum and Forsythia ovata (Oleaceae).</title>
        <authorList>
            <person name="Jang H."/>
        </authorList>
    </citation>
    <scope>NUCLEOTIDE SEQUENCE [LARGE SCALE GENOMIC DNA]</scope>
</reference>
<name>A0ABD1PRP8_9LAMI</name>
<feature type="compositionally biased region" description="Basic residues" evidence="2">
    <location>
        <begin position="104"/>
        <end position="120"/>
    </location>
</feature>
<evidence type="ECO:0000313" key="4">
    <source>
        <dbReference type="Proteomes" id="UP001604336"/>
    </source>
</evidence>
<protein>
    <submittedName>
        <fullName evidence="3">Uncharacterized protein</fullName>
    </submittedName>
</protein>
<feature type="region of interest" description="Disordered" evidence="2">
    <location>
        <begin position="96"/>
        <end position="121"/>
    </location>
</feature>
<dbReference type="PANTHER" id="PTHR35120:SF2">
    <property type="entry name" value="AMINOTRANSFERASE-LIKE PLANT MOBILE DOMAIN-CONTAINING PROTEIN"/>
    <property type="match status" value="1"/>
</dbReference>
<sequence>MSISNPSISPQPPEEGLRFQQQRWQQETHETIMINQETPYQLNPQPKSDQNSVPTILQVILNQEKRGGEGEGEEDFVEMHVVSPITGLHVAVSDVTPTTPFHSPHQRRGSSSKRKKGKPNIKKEQAIEKKLYFLMENLKPIPFIPPKILYFSKHEKLMKKLGLWDFVHIDFDRSIRVDLITQLIATFDPKLRCSYVNKFRIAVNRTKLARALKLPVKKEKGNVVGVEGVDLNSEVMSEEEIEFVEEFVSDWVLLHDDMWLMPRKVLNWVGMINDGHPEDVDWAGFFWFMVEKELTRGEQLIDCYYASHLQYLIKSQHEEVFTLREVELDAGAKEEEDGIDEEDAKVGGITEVSLEEGIVMEGLSMELTLGQNVGEKEEEAKDAGKCEEEEVEEQGQWLLDGKNNAREHYMKSCSVEDGRRCSGLDDEKEKKTIEKEVENGFNVLPDDDALEGDGLTGNLLQVLAGDQMVFSARVQLCEPSPMDLNSDMQHVASGPGPSFSNNAGKQVIVLDNDISLNDRNKRLRINDSWDHKPVGFGIMYMEQMQQSIERAKMMYKEKENTQQQLNNNQQILLNELQRRDNVIKQLHKTKLEEIQTRDGELYRLEHELYLMSSILVGYRKAVKETQKAFAEYREKSQLPEEPFYKDAGSGGLMLSTTEIEKLHKKQEEEHKLNCLILEQKVKEAEEGYAGCFEAYLEKVHLLDKKLTGLEIVTKELTESFAKRKILGTEEKASAILGS</sequence>
<feature type="region of interest" description="Disordered" evidence="2">
    <location>
        <begin position="1"/>
        <end position="27"/>
    </location>
</feature>